<keyword evidence="2" id="KW-1133">Transmembrane helix</keyword>
<dbReference type="EMBL" id="JAAOYM010000001">
    <property type="protein sequence ID" value="NIJ12499.1"/>
    <property type="molecule type" value="Genomic_DNA"/>
</dbReference>
<keyword evidence="2" id="KW-0472">Membrane</keyword>
<reference evidence="3 4" key="1">
    <citation type="submission" date="2020-03" db="EMBL/GenBank/DDBJ databases">
        <title>Sequencing the genomes of 1000 actinobacteria strains.</title>
        <authorList>
            <person name="Klenk H.-P."/>
        </authorList>
    </citation>
    <scope>NUCLEOTIDE SEQUENCE [LARGE SCALE GENOMIC DNA]</scope>
    <source>
        <strain evidence="3 4">DSM 45685</strain>
    </source>
</reference>
<feature type="transmembrane region" description="Helical" evidence="2">
    <location>
        <begin position="65"/>
        <end position="86"/>
    </location>
</feature>
<keyword evidence="2" id="KW-0812">Transmembrane</keyword>
<protein>
    <recommendedName>
        <fullName evidence="5">Holin-X, holin superfamily III</fullName>
    </recommendedName>
</protein>
<evidence type="ECO:0000313" key="4">
    <source>
        <dbReference type="Proteomes" id="UP000545493"/>
    </source>
</evidence>
<dbReference type="Pfam" id="PF07332">
    <property type="entry name" value="Phage_holin_3_6"/>
    <property type="match status" value="1"/>
</dbReference>
<comment type="caution">
    <text evidence="3">The sequence shown here is derived from an EMBL/GenBank/DDBJ whole genome shotgun (WGS) entry which is preliminary data.</text>
</comment>
<evidence type="ECO:0000256" key="1">
    <source>
        <dbReference type="SAM" id="MobiDB-lite"/>
    </source>
</evidence>
<dbReference type="AlphaFoldDB" id="A0A7X5UQS9"/>
<keyword evidence="4" id="KW-1185">Reference proteome</keyword>
<accession>A0A7X5UQS9</accession>
<dbReference type="RefSeq" id="WP_167171352.1">
    <property type="nucleotide sequence ID" value="NZ_JAAOYM010000001.1"/>
</dbReference>
<dbReference type="InterPro" id="IPR009937">
    <property type="entry name" value="Phage_holin_3_6"/>
</dbReference>
<feature type="transmembrane region" description="Helical" evidence="2">
    <location>
        <begin position="40"/>
        <end position="59"/>
    </location>
</feature>
<evidence type="ECO:0008006" key="5">
    <source>
        <dbReference type="Google" id="ProtNLM"/>
    </source>
</evidence>
<name>A0A7X5UQS9_9PSEU</name>
<feature type="region of interest" description="Disordered" evidence="1">
    <location>
        <begin position="106"/>
        <end position="130"/>
    </location>
</feature>
<evidence type="ECO:0000313" key="3">
    <source>
        <dbReference type="EMBL" id="NIJ12499.1"/>
    </source>
</evidence>
<dbReference type="Proteomes" id="UP000545493">
    <property type="component" value="Unassembled WGS sequence"/>
</dbReference>
<evidence type="ECO:0000256" key="2">
    <source>
        <dbReference type="SAM" id="Phobius"/>
    </source>
</evidence>
<sequence>MPDRQPGDRVSEVFSEQVGALARDEPRDALREPRAKAGQAGIGGALIVFACVLALYAGAAFVAGIGLALSGVLPSWLAAVFTGLALSGRGRACRLRGADRIRRAAPPVPEQALSGVRSGGEAAGRAAREQ</sequence>
<proteinExistence type="predicted"/>
<organism evidence="3 4">
    <name type="scientific">Saccharomonospora amisosensis</name>
    <dbReference type="NCBI Taxonomy" id="1128677"/>
    <lineage>
        <taxon>Bacteria</taxon>
        <taxon>Bacillati</taxon>
        <taxon>Actinomycetota</taxon>
        <taxon>Actinomycetes</taxon>
        <taxon>Pseudonocardiales</taxon>
        <taxon>Pseudonocardiaceae</taxon>
        <taxon>Saccharomonospora</taxon>
    </lineage>
</organism>
<gene>
    <name evidence="3" type="ORF">FHU38_002843</name>
</gene>